<dbReference type="RefSeq" id="WP_175219979.1">
    <property type="nucleotide sequence ID" value="NZ_CABWIL020000003.1"/>
</dbReference>
<sequence length="136" mass="15721">MELTVRPIDVDFVYDELDTNAITFRLADGYFSIQTCVYLEDDERLNEPMVELGSQGAQSGGLVRVLICPREIRLQFRESLCFLHECTLISIVFDELVDVTLVNFFVNHLFLGDILIYGDDFDASKKVIQTRKREYL</sequence>
<dbReference type="AlphaFoldDB" id="A0A6J5IQZ1"/>
<evidence type="ECO:0000313" key="2">
    <source>
        <dbReference type="Proteomes" id="UP000494301"/>
    </source>
</evidence>
<accession>A0A6J5IQZ1</accession>
<gene>
    <name evidence="1" type="ORF">BLA3211_00878</name>
</gene>
<protein>
    <submittedName>
        <fullName evidence="1">Uncharacterized protein</fullName>
    </submittedName>
</protein>
<dbReference type="EMBL" id="CABWIL020000003">
    <property type="protein sequence ID" value="CAB3961139.1"/>
    <property type="molecule type" value="Genomic_DNA"/>
</dbReference>
<dbReference type="Proteomes" id="UP000494301">
    <property type="component" value="Unassembled WGS sequence"/>
</dbReference>
<proteinExistence type="predicted"/>
<evidence type="ECO:0000313" key="1">
    <source>
        <dbReference type="EMBL" id="CAB3961139.1"/>
    </source>
</evidence>
<reference evidence="1 2" key="1">
    <citation type="submission" date="2020-04" db="EMBL/GenBank/DDBJ databases">
        <authorList>
            <person name="Depoorter E."/>
        </authorList>
    </citation>
    <scope>NUCLEOTIDE SEQUENCE [LARGE SCALE GENOMIC DNA]</scope>
    <source>
        <strain evidence="1 2">BCC0217</strain>
    </source>
</reference>
<organism evidence="1 2">
    <name type="scientific">Burkholderia aenigmatica</name>
    <dbReference type="NCBI Taxonomy" id="2015348"/>
    <lineage>
        <taxon>Bacteria</taxon>
        <taxon>Pseudomonadati</taxon>
        <taxon>Pseudomonadota</taxon>
        <taxon>Betaproteobacteria</taxon>
        <taxon>Burkholderiales</taxon>
        <taxon>Burkholderiaceae</taxon>
        <taxon>Burkholderia</taxon>
        <taxon>Burkholderia cepacia complex</taxon>
    </lineage>
</organism>
<name>A0A6J5IQZ1_9BURK</name>